<keyword evidence="3 10" id="KW-0812">Transmembrane</keyword>
<dbReference type="PANTHER" id="PTHR24248:SF185">
    <property type="entry name" value="DOPAMINE RECEPTOR 2"/>
    <property type="match status" value="1"/>
</dbReference>
<dbReference type="PANTHER" id="PTHR24248">
    <property type="entry name" value="ADRENERGIC RECEPTOR-RELATED G-PROTEIN COUPLED RECEPTOR"/>
    <property type="match status" value="1"/>
</dbReference>
<dbReference type="Gene3D" id="1.20.1070.10">
    <property type="entry name" value="Rhodopsin 7-helix transmembrane proteins"/>
    <property type="match status" value="2"/>
</dbReference>
<evidence type="ECO:0000256" key="7">
    <source>
        <dbReference type="ARBA" id="ARBA00023170"/>
    </source>
</evidence>
<evidence type="ECO:0000313" key="12">
    <source>
        <dbReference type="EMBL" id="PAV66551.1"/>
    </source>
</evidence>
<evidence type="ECO:0000256" key="1">
    <source>
        <dbReference type="ARBA" id="ARBA00004651"/>
    </source>
</evidence>
<keyword evidence="8" id="KW-0807">Transducer</keyword>
<feature type="transmembrane region" description="Helical" evidence="10">
    <location>
        <begin position="493"/>
        <end position="513"/>
    </location>
</feature>
<evidence type="ECO:0000256" key="3">
    <source>
        <dbReference type="ARBA" id="ARBA00022692"/>
    </source>
</evidence>
<dbReference type="InterPro" id="IPR000276">
    <property type="entry name" value="GPCR_Rhodpsn"/>
</dbReference>
<dbReference type="SMART" id="SM01381">
    <property type="entry name" value="7TM_GPCR_Srsx"/>
    <property type="match status" value="1"/>
</dbReference>
<keyword evidence="13" id="KW-1185">Reference proteome</keyword>
<feature type="region of interest" description="Disordered" evidence="9">
    <location>
        <begin position="360"/>
        <end position="392"/>
    </location>
</feature>
<comment type="subcellular location">
    <subcellularLocation>
        <location evidence="1">Cell membrane</location>
        <topology evidence="1">Multi-pass membrane protein</topology>
    </subcellularLocation>
</comment>
<keyword evidence="7" id="KW-0675">Receptor</keyword>
<evidence type="ECO:0000256" key="2">
    <source>
        <dbReference type="ARBA" id="ARBA00022475"/>
    </source>
</evidence>
<keyword evidence="4 10" id="KW-1133">Transmembrane helix</keyword>
<gene>
    <name evidence="12" type="ORF">WR25_22557</name>
</gene>
<name>A0A2A2JXY1_9BILA</name>
<sequence length="528" mass="59035">MFKFHEALIDPAEDPSQPIQWRNPLLAIVLISICLLTVAGNCLVVIAVCTKRYLRNPTGYLIISLAIADLIVGLVVMPLNSLFEMTNHVWLLGLPLCDLFHALDILASTASIWNLCVISLDRYMAGQDPIGYRDKVSKRRILMAIILVWVLSAFLSFPGIIWWRTSSPHLYIDENQCLFTDSAMYIAFSSLVSFYIPLILILFAYGKVFIIATRHSQGLRKGVKKMKQSGKKKRGGEFESMGPSSDCGSSEPTLRIHFGRSTNSRTPKMGGSMRSSRRNGAGNETTRLLLKQVSCRSLNANGAVTAATTRLATPTPCEETNGHCFIGTPNGGTAIEETEAGGADLTDSFRTTGSRLTVSSTEEAALLTPSGGRRLAPPSTQSRSPPSTRKKLNNVREKSRQMMKYVHEQRAARTLSIVVGAFILCWTPFFVFSPLTAFSNMRFTHQEVIFTFFTWAGHMNSMLNPLIYSRFSRDFRRAFKQILTCRRKRRVKTAFQTPLSLVFTQLISVTQIWEPTTSNRDALLYERT</sequence>
<dbReference type="SUPFAM" id="SSF81321">
    <property type="entry name" value="Family A G protein-coupled receptor-like"/>
    <property type="match status" value="1"/>
</dbReference>
<feature type="domain" description="G-protein coupled receptors family 1 profile" evidence="11">
    <location>
        <begin position="40"/>
        <end position="468"/>
    </location>
</feature>
<dbReference type="AlphaFoldDB" id="A0A2A2JXY1"/>
<feature type="compositionally biased region" description="Basic residues" evidence="9">
    <location>
        <begin position="222"/>
        <end position="234"/>
    </location>
</feature>
<dbReference type="GO" id="GO:0004930">
    <property type="term" value="F:G protein-coupled receptor activity"/>
    <property type="evidence" value="ECO:0007669"/>
    <property type="project" value="UniProtKB-KW"/>
</dbReference>
<evidence type="ECO:0000313" key="13">
    <source>
        <dbReference type="Proteomes" id="UP000218231"/>
    </source>
</evidence>
<evidence type="ECO:0000256" key="5">
    <source>
        <dbReference type="ARBA" id="ARBA00023040"/>
    </source>
</evidence>
<reference evidence="12 13" key="1">
    <citation type="journal article" date="2017" name="Curr. Biol.">
        <title>Genome architecture and evolution of a unichromosomal asexual nematode.</title>
        <authorList>
            <person name="Fradin H."/>
            <person name="Zegar C."/>
            <person name="Gutwein M."/>
            <person name="Lucas J."/>
            <person name="Kovtun M."/>
            <person name="Corcoran D."/>
            <person name="Baugh L.R."/>
            <person name="Kiontke K."/>
            <person name="Gunsalus K."/>
            <person name="Fitch D.H."/>
            <person name="Piano F."/>
        </authorList>
    </citation>
    <scope>NUCLEOTIDE SEQUENCE [LARGE SCALE GENOMIC DNA]</scope>
    <source>
        <strain evidence="12">PF1309</strain>
    </source>
</reference>
<dbReference type="PRINTS" id="PR00237">
    <property type="entry name" value="GPCRRHODOPSN"/>
</dbReference>
<evidence type="ECO:0000259" key="11">
    <source>
        <dbReference type="PROSITE" id="PS50262"/>
    </source>
</evidence>
<feature type="transmembrane region" description="Helical" evidence="10">
    <location>
        <begin position="141"/>
        <end position="163"/>
    </location>
</feature>
<feature type="transmembrane region" description="Helical" evidence="10">
    <location>
        <begin position="60"/>
        <end position="79"/>
    </location>
</feature>
<feature type="compositionally biased region" description="Low complexity" evidence="9">
    <location>
        <begin position="377"/>
        <end position="387"/>
    </location>
</feature>
<feature type="region of interest" description="Disordered" evidence="9">
    <location>
        <begin position="222"/>
        <end position="282"/>
    </location>
</feature>
<feature type="transmembrane region" description="Helical" evidence="10">
    <location>
        <begin position="183"/>
        <end position="205"/>
    </location>
</feature>
<dbReference type="GO" id="GO:0005886">
    <property type="term" value="C:plasma membrane"/>
    <property type="evidence" value="ECO:0007669"/>
    <property type="project" value="UniProtKB-SubCell"/>
</dbReference>
<keyword evidence="6 10" id="KW-0472">Membrane</keyword>
<feature type="transmembrane region" description="Helical" evidence="10">
    <location>
        <begin position="99"/>
        <end position="120"/>
    </location>
</feature>
<evidence type="ECO:0000256" key="8">
    <source>
        <dbReference type="ARBA" id="ARBA00023224"/>
    </source>
</evidence>
<evidence type="ECO:0000256" key="6">
    <source>
        <dbReference type="ARBA" id="ARBA00023136"/>
    </source>
</evidence>
<feature type="compositionally biased region" description="Polar residues" evidence="9">
    <location>
        <begin position="242"/>
        <end position="252"/>
    </location>
</feature>
<dbReference type="EMBL" id="LIAE01010091">
    <property type="protein sequence ID" value="PAV66551.1"/>
    <property type="molecule type" value="Genomic_DNA"/>
</dbReference>
<feature type="transmembrane region" description="Helical" evidence="10">
    <location>
        <begin position="452"/>
        <end position="472"/>
    </location>
</feature>
<keyword evidence="5" id="KW-0297">G-protein coupled receptor</keyword>
<organism evidence="12 13">
    <name type="scientific">Diploscapter pachys</name>
    <dbReference type="NCBI Taxonomy" id="2018661"/>
    <lineage>
        <taxon>Eukaryota</taxon>
        <taxon>Metazoa</taxon>
        <taxon>Ecdysozoa</taxon>
        <taxon>Nematoda</taxon>
        <taxon>Chromadorea</taxon>
        <taxon>Rhabditida</taxon>
        <taxon>Rhabditina</taxon>
        <taxon>Rhabditomorpha</taxon>
        <taxon>Rhabditoidea</taxon>
        <taxon>Rhabditidae</taxon>
        <taxon>Diploscapter</taxon>
    </lineage>
</organism>
<dbReference type="PROSITE" id="PS50262">
    <property type="entry name" value="G_PROTEIN_RECEP_F1_2"/>
    <property type="match status" value="1"/>
</dbReference>
<protein>
    <recommendedName>
        <fullName evidence="11">G-protein coupled receptors family 1 profile domain-containing protein</fullName>
    </recommendedName>
</protein>
<feature type="transmembrane region" description="Helical" evidence="10">
    <location>
        <begin position="25"/>
        <end position="48"/>
    </location>
</feature>
<feature type="transmembrane region" description="Helical" evidence="10">
    <location>
        <begin position="411"/>
        <end position="432"/>
    </location>
</feature>
<keyword evidence="2" id="KW-1003">Cell membrane</keyword>
<accession>A0A2A2JXY1</accession>
<evidence type="ECO:0000256" key="10">
    <source>
        <dbReference type="SAM" id="Phobius"/>
    </source>
</evidence>
<dbReference type="GO" id="GO:0071880">
    <property type="term" value="P:adenylate cyclase-activating adrenergic receptor signaling pathway"/>
    <property type="evidence" value="ECO:0007669"/>
    <property type="project" value="TreeGrafter"/>
</dbReference>
<dbReference type="Pfam" id="PF00001">
    <property type="entry name" value="7tm_1"/>
    <property type="match status" value="1"/>
</dbReference>
<dbReference type="GO" id="GO:0043410">
    <property type="term" value="P:positive regulation of MAPK cascade"/>
    <property type="evidence" value="ECO:0007669"/>
    <property type="project" value="TreeGrafter"/>
</dbReference>
<dbReference type="STRING" id="2018661.A0A2A2JXY1"/>
<comment type="caution">
    <text evidence="12">The sequence shown here is derived from an EMBL/GenBank/DDBJ whole genome shotgun (WGS) entry which is preliminary data.</text>
</comment>
<evidence type="ECO:0000256" key="4">
    <source>
        <dbReference type="ARBA" id="ARBA00022989"/>
    </source>
</evidence>
<proteinExistence type="predicted"/>
<dbReference type="OrthoDB" id="5951059at2759"/>
<dbReference type="Proteomes" id="UP000218231">
    <property type="component" value="Unassembled WGS sequence"/>
</dbReference>
<dbReference type="InterPro" id="IPR017452">
    <property type="entry name" value="GPCR_Rhodpsn_7TM"/>
</dbReference>
<evidence type="ECO:0000256" key="9">
    <source>
        <dbReference type="SAM" id="MobiDB-lite"/>
    </source>
</evidence>